<comment type="similarity">
    <text evidence="1">Belongs to the band 7/mec-2 family.</text>
</comment>
<keyword evidence="4" id="KW-1185">Reference proteome</keyword>
<protein>
    <recommendedName>
        <fullName evidence="2">STML2-like C-terminal extension domain-containing protein</fullName>
    </recommendedName>
</protein>
<reference evidence="3" key="1">
    <citation type="submission" date="2021-04" db="EMBL/GenBank/DDBJ databases">
        <authorList>
            <person name="Hornung B."/>
        </authorList>
    </citation>
    <scope>NUCLEOTIDE SEQUENCE</scope>
    <source>
        <strain evidence="3">G5G6</strain>
    </source>
</reference>
<evidence type="ECO:0000256" key="1">
    <source>
        <dbReference type="ARBA" id="ARBA00008164"/>
    </source>
</evidence>
<evidence type="ECO:0000313" key="3">
    <source>
        <dbReference type="EMBL" id="CAG4885069.1"/>
    </source>
</evidence>
<dbReference type="InterPro" id="IPR032435">
    <property type="entry name" value="STML2-like_C"/>
</dbReference>
<dbReference type="EMBL" id="CAJQUM010000001">
    <property type="protein sequence ID" value="CAG4885069.1"/>
    <property type="molecule type" value="Genomic_DNA"/>
</dbReference>
<sequence length="62" mass="6369">MVQNGMPRFSNCGTSILRTTTAAAVETVAIALGEEGGLQAENLKVAELYIAALGNLAKTTTS</sequence>
<dbReference type="Proteomes" id="UP000742786">
    <property type="component" value="Unassembled WGS sequence"/>
</dbReference>
<evidence type="ECO:0000313" key="4">
    <source>
        <dbReference type="Proteomes" id="UP000742786"/>
    </source>
</evidence>
<comment type="caution">
    <text evidence="3">The sequence shown here is derived from an EMBL/GenBank/DDBJ whole genome shotgun (WGS) entry which is preliminary data.</text>
</comment>
<organism evidence="3 4">
    <name type="scientific">Georgfuchsia toluolica</name>
    <dbReference type="NCBI Taxonomy" id="424218"/>
    <lineage>
        <taxon>Bacteria</taxon>
        <taxon>Pseudomonadati</taxon>
        <taxon>Pseudomonadota</taxon>
        <taxon>Betaproteobacteria</taxon>
        <taxon>Nitrosomonadales</taxon>
        <taxon>Sterolibacteriaceae</taxon>
        <taxon>Georgfuchsia</taxon>
    </lineage>
</organism>
<dbReference type="Pfam" id="PF16200">
    <property type="entry name" value="Band_7_C"/>
    <property type="match status" value="1"/>
</dbReference>
<evidence type="ECO:0000259" key="2">
    <source>
        <dbReference type="Pfam" id="PF16200"/>
    </source>
</evidence>
<name>A0A916J5S7_9PROT</name>
<dbReference type="AlphaFoldDB" id="A0A916J5S7"/>
<gene>
    <name evidence="3" type="ORF">GTOL_12952</name>
</gene>
<feature type="domain" description="STML2-like C-terminal extension" evidence="2">
    <location>
        <begin position="26"/>
        <end position="61"/>
    </location>
</feature>
<proteinExistence type="inferred from homology"/>
<accession>A0A916J5S7</accession>